<evidence type="ECO:0000256" key="2">
    <source>
        <dbReference type="ARBA" id="ARBA00022475"/>
    </source>
</evidence>
<feature type="transmembrane region" description="Helical" evidence="6">
    <location>
        <begin position="228"/>
        <end position="247"/>
    </location>
</feature>
<keyword evidence="5 6" id="KW-0472">Membrane</keyword>
<gene>
    <name evidence="7" type="ORF">QWY14_09485</name>
</gene>
<proteinExistence type="predicted"/>
<keyword evidence="4 6" id="KW-1133">Transmembrane helix</keyword>
<feature type="transmembrane region" description="Helical" evidence="6">
    <location>
        <begin position="120"/>
        <end position="141"/>
    </location>
</feature>
<protein>
    <submittedName>
        <fullName evidence="7">Cytochrome c oxidase assembly protein</fullName>
    </submittedName>
</protein>
<reference evidence="7 8" key="1">
    <citation type="submission" date="2023-06" db="EMBL/GenBank/DDBJ databases">
        <title>Novel species in genus Planococcus.</title>
        <authorList>
            <person name="Ning S."/>
        </authorList>
    </citation>
    <scope>NUCLEOTIDE SEQUENCE [LARGE SCALE GENOMIC DNA]</scope>
    <source>
        <strain evidence="7 8">N028</strain>
    </source>
</reference>
<feature type="transmembrane region" description="Helical" evidence="6">
    <location>
        <begin position="153"/>
        <end position="177"/>
    </location>
</feature>
<evidence type="ECO:0000256" key="1">
    <source>
        <dbReference type="ARBA" id="ARBA00004651"/>
    </source>
</evidence>
<dbReference type="Pfam" id="PF09678">
    <property type="entry name" value="Caa3_CtaG"/>
    <property type="match status" value="1"/>
</dbReference>
<dbReference type="EMBL" id="JAUJWV010000001">
    <property type="protein sequence ID" value="MDN7242030.1"/>
    <property type="molecule type" value="Genomic_DNA"/>
</dbReference>
<dbReference type="Proteomes" id="UP001172055">
    <property type="component" value="Unassembled WGS sequence"/>
</dbReference>
<accession>A0ABT8N3A7</accession>
<keyword evidence="2" id="KW-1003">Cell membrane</keyword>
<feature type="transmembrane region" description="Helical" evidence="6">
    <location>
        <begin position="186"/>
        <end position="208"/>
    </location>
</feature>
<evidence type="ECO:0000256" key="4">
    <source>
        <dbReference type="ARBA" id="ARBA00022989"/>
    </source>
</evidence>
<evidence type="ECO:0000256" key="6">
    <source>
        <dbReference type="SAM" id="Phobius"/>
    </source>
</evidence>
<evidence type="ECO:0000256" key="3">
    <source>
        <dbReference type="ARBA" id="ARBA00022692"/>
    </source>
</evidence>
<keyword evidence="8" id="KW-1185">Reference proteome</keyword>
<comment type="subcellular location">
    <subcellularLocation>
        <location evidence="1">Cell membrane</location>
        <topology evidence="1">Multi-pass membrane protein</topology>
    </subcellularLocation>
</comment>
<evidence type="ECO:0000313" key="7">
    <source>
        <dbReference type="EMBL" id="MDN7242030.1"/>
    </source>
</evidence>
<feature type="transmembrane region" description="Helical" evidence="6">
    <location>
        <begin position="15"/>
        <end position="35"/>
    </location>
</feature>
<dbReference type="InterPro" id="IPR019108">
    <property type="entry name" value="Caa3_assmbl_CtaG-rel"/>
</dbReference>
<evidence type="ECO:0000313" key="8">
    <source>
        <dbReference type="Proteomes" id="UP001172055"/>
    </source>
</evidence>
<comment type="caution">
    <text evidence="7">The sequence shown here is derived from an EMBL/GenBank/DDBJ whole genome shotgun (WGS) entry which is preliminary data.</text>
</comment>
<feature type="transmembrane region" description="Helical" evidence="6">
    <location>
        <begin position="47"/>
        <end position="68"/>
    </location>
</feature>
<keyword evidence="3 6" id="KW-0812">Transmembrane</keyword>
<name>A0ABT8N3A7_9BACL</name>
<evidence type="ECO:0000256" key="5">
    <source>
        <dbReference type="ARBA" id="ARBA00023136"/>
    </source>
</evidence>
<organism evidence="7 8">
    <name type="scientific">Planococcus shixiaomingii</name>
    <dbReference type="NCBI Taxonomy" id="3058393"/>
    <lineage>
        <taxon>Bacteria</taxon>
        <taxon>Bacillati</taxon>
        <taxon>Bacillota</taxon>
        <taxon>Bacilli</taxon>
        <taxon>Bacillales</taxon>
        <taxon>Caryophanaceae</taxon>
        <taxon>Planococcus</taxon>
    </lineage>
</organism>
<feature type="transmembrane region" description="Helical" evidence="6">
    <location>
        <begin position="80"/>
        <end position="100"/>
    </location>
</feature>
<sequence length="256" mass="28518">MHHSEHAEKMAIEPLYAVLLLAGWILYLAAVFVSSKKHRPWPVYRSFLWSAGILCIMLALIGPLANLAHSNFIAHMAGHLLLGMLAPLLLVLAAPITLLLRTLSVPSARRLARLLKSRILFYLTHPITAAVLNIGGLWVLYTTDLYVYMHQNQLIATVVHLHIFLAGYLFTAALIYIDPMPHPFSFVYRSIVWILALAGHGILSKYIYANPPNGVSRAEAEAGGMLMYYGGDAIELLIIVILCAQWYKVTRPRIVA</sequence>